<feature type="transmembrane region" description="Helical" evidence="1">
    <location>
        <begin position="62"/>
        <end position="78"/>
    </location>
</feature>
<keyword evidence="1" id="KW-1133">Transmembrane helix</keyword>
<feature type="transmembrane region" description="Helical" evidence="1">
    <location>
        <begin position="84"/>
        <end position="102"/>
    </location>
</feature>
<evidence type="ECO:0000256" key="1">
    <source>
        <dbReference type="SAM" id="Phobius"/>
    </source>
</evidence>
<name>A0AAV0VV22_9HEMI</name>
<protein>
    <submittedName>
        <fullName evidence="2">Uncharacterized protein</fullName>
    </submittedName>
</protein>
<comment type="caution">
    <text evidence="2">The sequence shown here is derived from an EMBL/GenBank/DDBJ whole genome shotgun (WGS) entry which is preliminary data.</text>
</comment>
<feature type="transmembrane region" description="Helical" evidence="1">
    <location>
        <begin position="6"/>
        <end position="24"/>
    </location>
</feature>
<sequence length="127" mass="14629">MFLNRALVTFALILTTVVLARWYVLRNRKIRREILESCRACKNQNDGEHKDNLSVVLKGNRFVLFFIGGLILLGYFLRMLPTGFTSHLLLFLILVYTFHMLMSKCYAINVIWCHGIISINGNVSCVC</sequence>
<organism evidence="2 3">
    <name type="scientific">Macrosiphum euphorbiae</name>
    <name type="common">potato aphid</name>
    <dbReference type="NCBI Taxonomy" id="13131"/>
    <lineage>
        <taxon>Eukaryota</taxon>
        <taxon>Metazoa</taxon>
        <taxon>Ecdysozoa</taxon>
        <taxon>Arthropoda</taxon>
        <taxon>Hexapoda</taxon>
        <taxon>Insecta</taxon>
        <taxon>Pterygota</taxon>
        <taxon>Neoptera</taxon>
        <taxon>Paraneoptera</taxon>
        <taxon>Hemiptera</taxon>
        <taxon>Sternorrhyncha</taxon>
        <taxon>Aphidomorpha</taxon>
        <taxon>Aphidoidea</taxon>
        <taxon>Aphididae</taxon>
        <taxon>Macrosiphini</taxon>
        <taxon>Macrosiphum</taxon>
    </lineage>
</organism>
<keyword evidence="1" id="KW-0472">Membrane</keyword>
<dbReference type="AlphaFoldDB" id="A0AAV0VV22"/>
<proteinExistence type="predicted"/>
<gene>
    <name evidence="2" type="ORF">MEUPH1_LOCUS3877</name>
</gene>
<keyword evidence="1" id="KW-0812">Transmembrane</keyword>
<evidence type="ECO:0000313" key="2">
    <source>
        <dbReference type="EMBL" id="CAI6347047.1"/>
    </source>
</evidence>
<accession>A0AAV0VV22</accession>
<keyword evidence="3" id="KW-1185">Reference proteome</keyword>
<dbReference type="Proteomes" id="UP001160148">
    <property type="component" value="Unassembled WGS sequence"/>
</dbReference>
<evidence type="ECO:0000313" key="3">
    <source>
        <dbReference type="Proteomes" id="UP001160148"/>
    </source>
</evidence>
<reference evidence="2 3" key="1">
    <citation type="submission" date="2023-01" db="EMBL/GenBank/DDBJ databases">
        <authorList>
            <person name="Whitehead M."/>
        </authorList>
    </citation>
    <scope>NUCLEOTIDE SEQUENCE [LARGE SCALE GENOMIC DNA]</scope>
</reference>
<dbReference type="EMBL" id="CARXXK010000001">
    <property type="protein sequence ID" value="CAI6347047.1"/>
    <property type="molecule type" value="Genomic_DNA"/>
</dbReference>